<reference evidence="2 3" key="1">
    <citation type="submission" date="2019-02" db="EMBL/GenBank/DDBJ databases">
        <title>Genomic data mining of an Antarctic deep-sea actinobacterium, Janibacterlimosus P3-3-X1.</title>
        <authorList>
            <person name="Liao L."/>
            <person name="Chen B."/>
        </authorList>
    </citation>
    <scope>NUCLEOTIDE SEQUENCE [LARGE SCALE GENOMIC DNA]</scope>
    <source>
        <strain evidence="2 3">P3-3-X1</strain>
    </source>
</reference>
<keyword evidence="3" id="KW-1185">Reference proteome</keyword>
<sequence>MQAEEVLVELGGVATRAELLTRSTEGALRRAVAAGTIIRQSRGRYALPSTARIGQRAELTELAEAGRRAAHEVSGTAILLSATARWGWPSKWLPTKPQVALPRNRKVAPGVRRRLDVRMRDLSSSDREDGWVTSRVRTALDCASLLPPDEAVAVLDSALREGAVDRDELLFAAAGLAPLYRGKVEGLIRFADPQAANPFESVLRWIVSDIPDLDVRPQVRITDDAGLIGIVDLADVQLRIVMEADSFEWHGQKEALERDCIRYNRLVAEGWLVLRFSWDQVMNHPERIRELVRRTVLRATCGYDVHLRTG</sequence>
<dbReference type="AlphaFoldDB" id="A0A4P6MUE1"/>
<evidence type="ECO:0000259" key="1">
    <source>
        <dbReference type="Pfam" id="PF04480"/>
    </source>
</evidence>
<dbReference type="InterPro" id="IPR011335">
    <property type="entry name" value="Restrct_endonuc-II-like"/>
</dbReference>
<dbReference type="OrthoDB" id="4310518at2"/>
<evidence type="ECO:0000313" key="2">
    <source>
        <dbReference type="EMBL" id="QBF46589.1"/>
    </source>
</evidence>
<dbReference type="KEGG" id="jli:EXU32_10175"/>
<dbReference type="STRING" id="1216970.GCA_001570985_02407"/>
<evidence type="ECO:0000313" key="3">
    <source>
        <dbReference type="Proteomes" id="UP000290408"/>
    </source>
</evidence>
<dbReference type="RefSeq" id="WP_130629807.1">
    <property type="nucleotide sequence ID" value="NZ_CP036164.1"/>
</dbReference>
<dbReference type="SUPFAM" id="SSF52980">
    <property type="entry name" value="Restriction endonuclease-like"/>
    <property type="match status" value="1"/>
</dbReference>
<proteinExistence type="predicted"/>
<protein>
    <submittedName>
        <fullName evidence="2">DUF559 domain-containing protein</fullName>
    </submittedName>
</protein>
<gene>
    <name evidence="2" type="ORF">EXU32_10175</name>
</gene>
<dbReference type="InterPro" id="IPR007569">
    <property type="entry name" value="DUF559"/>
</dbReference>
<dbReference type="EMBL" id="CP036164">
    <property type="protein sequence ID" value="QBF46589.1"/>
    <property type="molecule type" value="Genomic_DNA"/>
</dbReference>
<dbReference type="Gene3D" id="3.40.960.10">
    <property type="entry name" value="VSR Endonuclease"/>
    <property type="match status" value="1"/>
</dbReference>
<name>A0A4P6MUE1_9MICO</name>
<dbReference type="Proteomes" id="UP000290408">
    <property type="component" value="Chromosome"/>
</dbReference>
<feature type="domain" description="DUF559" evidence="1">
    <location>
        <begin position="230"/>
        <end position="293"/>
    </location>
</feature>
<organism evidence="2 3">
    <name type="scientific">Janibacter limosus</name>
    <dbReference type="NCBI Taxonomy" id="53458"/>
    <lineage>
        <taxon>Bacteria</taxon>
        <taxon>Bacillati</taxon>
        <taxon>Actinomycetota</taxon>
        <taxon>Actinomycetes</taxon>
        <taxon>Micrococcales</taxon>
        <taxon>Intrasporangiaceae</taxon>
        <taxon>Janibacter</taxon>
    </lineage>
</organism>
<dbReference type="Pfam" id="PF04480">
    <property type="entry name" value="DUF559"/>
    <property type="match status" value="1"/>
</dbReference>
<accession>A0A4P6MUE1</accession>